<name>A0ABP7Y121_9ACTN</name>
<feature type="transmembrane region" description="Helical" evidence="1">
    <location>
        <begin position="132"/>
        <end position="157"/>
    </location>
</feature>
<keyword evidence="3" id="KW-1185">Reference proteome</keyword>
<gene>
    <name evidence="2" type="ORF">GCM10022215_40660</name>
</gene>
<evidence type="ECO:0000313" key="3">
    <source>
        <dbReference type="Proteomes" id="UP001501495"/>
    </source>
</evidence>
<dbReference type="Pfam" id="PF04306">
    <property type="entry name" value="DUF456"/>
    <property type="match status" value="1"/>
</dbReference>
<feature type="transmembrane region" description="Helical" evidence="1">
    <location>
        <begin position="46"/>
        <end position="67"/>
    </location>
</feature>
<evidence type="ECO:0000256" key="1">
    <source>
        <dbReference type="SAM" id="Phobius"/>
    </source>
</evidence>
<evidence type="ECO:0000313" key="2">
    <source>
        <dbReference type="EMBL" id="GAA4128793.1"/>
    </source>
</evidence>
<keyword evidence="1" id="KW-1133">Transmembrane helix</keyword>
<accession>A0ABP7Y121</accession>
<dbReference type="Proteomes" id="UP001501495">
    <property type="component" value="Unassembled WGS sequence"/>
</dbReference>
<dbReference type="InterPro" id="IPR007403">
    <property type="entry name" value="DUF456"/>
</dbReference>
<dbReference type="RefSeq" id="WP_344735358.1">
    <property type="nucleotide sequence ID" value="NZ_BAAAZH010000033.1"/>
</dbReference>
<organism evidence="2 3">
    <name type="scientific">Nocardioides fonticola</name>
    <dbReference type="NCBI Taxonomy" id="450363"/>
    <lineage>
        <taxon>Bacteria</taxon>
        <taxon>Bacillati</taxon>
        <taxon>Actinomycetota</taxon>
        <taxon>Actinomycetes</taxon>
        <taxon>Propionibacteriales</taxon>
        <taxon>Nocardioidaceae</taxon>
        <taxon>Nocardioides</taxon>
    </lineage>
</organism>
<proteinExistence type="predicted"/>
<protein>
    <recommendedName>
        <fullName evidence="4">DUF456 domain-containing protein</fullName>
    </recommendedName>
</protein>
<sequence>MTLVDVLVALLIAVGLAGVLVPVLPGLLLIAAAVIGWAIATGGATAWSVAGLALVIMLVGSVVKYTIPGRRLQAAGIPGSTQWWGALGAVVGFFVIPVVGIFVGFPVGVYLAEYRRLGAADAWPSTVHALRAVGLSILIELLAGVAAAVVWGVGVVVA</sequence>
<feature type="transmembrane region" description="Helical" evidence="1">
    <location>
        <begin position="87"/>
        <end position="112"/>
    </location>
</feature>
<evidence type="ECO:0008006" key="4">
    <source>
        <dbReference type="Google" id="ProtNLM"/>
    </source>
</evidence>
<comment type="caution">
    <text evidence="2">The sequence shown here is derived from an EMBL/GenBank/DDBJ whole genome shotgun (WGS) entry which is preliminary data.</text>
</comment>
<feature type="transmembrane region" description="Helical" evidence="1">
    <location>
        <begin position="7"/>
        <end position="40"/>
    </location>
</feature>
<keyword evidence="1" id="KW-0472">Membrane</keyword>
<reference evidence="3" key="1">
    <citation type="journal article" date="2019" name="Int. J. Syst. Evol. Microbiol.">
        <title>The Global Catalogue of Microorganisms (GCM) 10K type strain sequencing project: providing services to taxonomists for standard genome sequencing and annotation.</title>
        <authorList>
            <consortium name="The Broad Institute Genomics Platform"/>
            <consortium name="The Broad Institute Genome Sequencing Center for Infectious Disease"/>
            <person name="Wu L."/>
            <person name="Ma J."/>
        </authorList>
    </citation>
    <scope>NUCLEOTIDE SEQUENCE [LARGE SCALE GENOMIC DNA]</scope>
    <source>
        <strain evidence="3">JCM 16703</strain>
    </source>
</reference>
<keyword evidence="1" id="KW-0812">Transmembrane</keyword>
<dbReference type="EMBL" id="BAAAZH010000033">
    <property type="protein sequence ID" value="GAA4128793.1"/>
    <property type="molecule type" value="Genomic_DNA"/>
</dbReference>